<evidence type="ECO:0000313" key="2">
    <source>
        <dbReference type="Proteomes" id="UP000281406"/>
    </source>
</evidence>
<protein>
    <submittedName>
        <fullName evidence="1">Uncharacterized protein</fullName>
    </submittedName>
</protein>
<name>A0A3N0YXL9_ANAGA</name>
<comment type="caution">
    <text evidence="1">The sequence shown here is derived from an EMBL/GenBank/DDBJ whole genome shotgun (WGS) entry which is preliminary data.</text>
</comment>
<accession>A0A3N0YXL9</accession>
<dbReference type="EMBL" id="RJVU01019434">
    <property type="protein sequence ID" value="ROL50772.1"/>
    <property type="molecule type" value="Genomic_DNA"/>
</dbReference>
<organism evidence="1 2">
    <name type="scientific">Anabarilius grahami</name>
    <name type="common">Kanglang fish</name>
    <name type="synonym">Barilius grahami</name>
    <dbReference type="NCBI Taxonomy" id="495550"/>
    <lineage>
        <taxon>Eukaryota</taxon>
        <taxon>Metazoa</taxon>
        <taxon>Chordata</taxon>
        <taxon>Craniata</taxon>
        <taxon>Vertebrata</taxon>
        <taxon>Euteleostomi</taxon>
        <taxon>Actinopterygii</taxon>
        <taxon>Neopterygii</taxon>
        <taxon>Teleostei</taxon>
        <taxon>Ostariophysi</taxon>
        <taxon>Cypriniformes</taxon>
        <taxon>Xenocyprididae</taxon>
        <taxon>Xenocypridinae</taxon>
        <taxon>Xenocypridinae incertae sedis</taxon>
        <taxon>Anabarilius</taxon>
    </lineage>
</organism>
<reference evidence="1 2" key="1">
    <citation type="submission" date="2018-10" db="EMBL/GenBank/DDBJ databases">
        <title>Genome assembly for a Yunnan-Guizhou Plateau 3E fish, Anabarilius grahami (Regan), and its evolutionary and genetic applications.</title>
        <authorList>
            <person name="Jiang W."/>
        </authorList>
    </citation>
    <scope>NUCLEOTIDE SEQUENCE [LARGE SCALE GENOMIC DNA]</scope>
    <source>
        <strain evidence="1">AG-KIZ</strain>
        <tissue evidence="1">Muscle</tissue>
    </source>
</reference>
<evidence type="ECO:0000313" key="1">
    <source>
        <dbReference type="EMBL" id="ROL50772.1"/>
    </source>
</evidence>
<dbReference type="Proteomes" id="UP000281406">
    <property type="component" value="Unassembled WGS sequence"/>
</dbReference>
<keyword evidence="2" id="KW-1185">Reference proteome</keyword>
<gene>
    <name evidence="1" type="ORF">DPX16_15016</name>
</gene>
<sequence length="128" mass="13020">MAPPSLDSVMGLRPGSPAGGYSLAPAAFISNLVTPAFVSAMDSPTISSVLAPPSLRSPCSVFPASSSKAAICPPSSVGLFSVLLMGGGVMSHFLCVCLLELDLELAFTVSRSVSLSEFIGSHGFTLID</sequence>
<proteinExistence type="predicted"/>
<dbReference type="AlphaFoldDB" id="A0A3N0YXL9"/>